<keyword evidence="2" id="KW-1185">Reference proteome</keyword>
<organism evidence="1 2">
    <name type="scientific">Mycolicibacterium crocinum</name>
    <dbReference type="NCBI Taxonomy" id="388459"/>
    <lineage>
        <taxon>Bacteria</taxon>
        <taxon>Bacillati</taxon>
        <taxon>Actinomycetota</taxon>
        <taxon>Actinomycetes</taxon>
        <taxon>Mycobacteriales</taxon>
        <taxon>Mycobacteriaceae</taxon>
        <taxon>Mycolicibacterium</taxon>
    </lineage>
</organism>
<evidence type="ECO:0000313" key="1">
    <source>
        <dbReference type="EMBL" id="ULN41732.1"/>
    </source>
</evidence>
<dbReference type="RefSeq" id="WP_137144053.1">
    <property type="nucleotide sequence ID" value="NZ_CP092362.2"/>
</dbReference>
<proteinExistence type="predicted"/>
<protein>
    <submittedName>
        <fullName evidence="1">Uncharacterized protein</fullName>
    </submittedName>
</protein>
<dbReference type="EMBL" id="CP092362">
    <property type="protein sequence ID" value="ULN41732.1"/>
    <property type="molecule type" value="Genomic_DNA"/>
</dbReference>
<evidence type="ECO:0000313" key="2">
    <source>
        <dbReference type="Proteomes" id="UP001055337"/>
    </source>
</evidence>
<reference evidence="1" key="1">
    <citation type="submission" date="2022-08" db="EMBL/GenBank/DDBJ databases">
        <title>Whole genome sequencing of non-tuberculosis mycobacteria type-strains.</title>
        <authorList>
            <person name="Igarashi Y."/>
            <person name="Osugi A."/>
            <person name="Mitarai S."/>
        </authorList>
    </citation>
    <scope>NUCLEOTIDE SEQUENCE</scope>
    <source>
        <strain evidence="1">JCM 16369</strain>
    </source>
</reference>
<accession>A0ABY3TS00</accession>
<sequence length="72" mass="7495">MIAAGDPAVVARWTPIAETLVRQGITSKDSGLVATILAQREAGMPPSTIGRAHKVHHTTVGRILAAADELTP</sequence>
<dbReference type="Proteomes" id="UP001055337">
    <property type="component" value="Chromosome"/>
</dbReference>
<gene>
    <name evidence="1" type="ORF">MI149_00845</name>
</gene>
<name>A0ABY3TS00_9MYCO</name>